<gene>
    <name evidence="4" type="ORF">GCM10020260_24740</name>
</gene>
<keyword evidence="5" id="KW-1185">Reference proteome</keyword>
<reference evidence="5" key="1">
    <citation type="journal article" date="2019" name="Int. J. Syst. Evol. Microbiol.">
        <title>The Global Catalogue of Microorganisms (GCM) 10K type strain sequencing project: providing services to taxonomists for standard genome sequencing and annotation.</title>
        <authorList>
            <consortium name="The Broad Institute Genomics Platform"/>
            <consortium name="The Broad Institute Genome Sequencing Center for Infectious Disease"/>
            <person name="Wu L."/>
            <person name="Ma J."/>
        </authorList>
    </citation>
    <scope>NUCLEOTIDE SEQUENCE [LARGE SCALE GENOMIC DNA]</scope>
    <source>
        <strain evidence="5">JCM 11483</strain>
    </source>
</reference>
<dbReference type="HAMAP" id="MF_00048">
    <property type="entry name" value="UPF0102"/>
    <property type="match status" value="1"/>
</dbReference>
<dbReference type="EMBL" id="BAAAYG010000014">
    <property type="protein sequence ID" value="GAA3287726.1"/>
    <property type="molecule type" value="Genomic_DNA"/>
</dbReference>
<dbReference type="NCBIfam" id="NF009154">
    <property type="entry name" value="PRK12497.3-3"/>
    <property type="match status" value="1"/>
</dbReference>
<organism evidence="4 5">
    <name type="scientific">Nesterenkonia halobia</name>
    <dbReference type="NCBI Taxonomy" id="37922"/>
    <lineage>
        <taxon>Bacteria</taxon>
        <taxon>Bacillati</taxon>
        <taxon>Actinomycetota</taxon>
        <taxon>Actinomycetes</taxon>
        <taxon>Micrococcales</taxon>
        <taxon>Micrococcaceae</taxon>
        <taxon>Nesterenkonia</taxon>
    </lineage>
</organism>
<protein>
    <recommendedName>
        <fullName evidence="2">UPF0102 protein GCM10020260_24740</fullName>
    </recommendedName>
</protein>
<feature type="region of interest" description="Disordered" evidence="3">
    <location>
        <begin position="107"/>
        <end position="127"/>
    </location>
</feature>
<sequence length="127" mass="14310">MRAEDRTGLLGEEIAADHLAEAGHLILERRWRSTRGELDLVTIDGDELVAVEVKTRRGLGYGHPFEAVGPQKLHRLHRLLAEYVSGYPGPRIRRRVDVVSVLLPPDDARAAEDGTRPRVEHLRDVRP</sequence>
<dbReference type="InterPro" id="IPR011856">
    <property type="entry name" value="tRNA_endonuc-like_dom_sf"/>
</dbReference>
<dbReference type="PANTHER" id="PTHR34039:SF1">
    <property type="entry name" value="UPF0102 PROTEIN YRAN"/>
    <property type="match status" value="1"/>
</dbReference>
<dbReference type="Pfam" id="PF02021">
    <property type="entry name" value="UPF0102"/>
    <property type="match status" value="1"/>
</dbReference>
<dbReference type="RefSeq" id="WP_344721855.1">
    <property type="nucleotide sequence ID" value="NZ_BAAAYG010000014.1"/>
</dbReference>
<evidence type="ECO:0000313" key="5">
    <source>
        <dbReference type="Proteomes" id="UP001501736"/>
    </source>
</evidence>
<evidence type="ECO:0000256" key="3">
    <source>
        <dbReference type="SAM" id="MobiDB-lite"/>
    </source>
</evidence>
<dbReference type="InterPro" id="IPR011335">
    <property type="entry name" value="Restrct_endonuc-II-like"/>
</dbReference>
<dbReference type="Gene3D" id="3.40.1350.10">
    <property type="match status" value="1"/>
</dbReference>
<dbReference type="PANTHER" id="PTHR34039">
    <property type="entry name" value="UPF0102 PROTEIN YRAN"/>
    <property type="match status" value="1"/>
</dbReference>
<accession>A0ABP6RH01</accession>
<proteinExistence type="inferred from homology"/>
<dbReference type="Proteomes" id="UP001501736">
    <property type="component" value="Unassembled WGS sequence"/>
</dbReference>
<dbReference type="SUPFAM" id="SSF52980">
    <property type="entry name" value="Restriction endonuclease-like"/>
    <property type="match status" value="1"/>
</dbReference>
<evidence type="ECO:0000256" key="1">
    <source>
        <dbReference type="ARBA" id="ARBA00006738"/>
    </source>
</evidence>
<dbReference type="CDD" id="cd20736">
    <property type="entry name" value="PoNe_Nuclease"/>
    <property type="match status" value="1"/>
</dbReference>
<evidence type="ECO:0000256" key="2">
    <source>
        <dbReference type="HAMAP-Rule" id="MF_00048"/>
    </source>
</evidence>
<name>A0ABP6RH01_9MICC</name>
<comment type="similarity">
    <text evidence="1 2">Belongs to the UPF0102 family.</text>
</comment>
<evidence type="ECO:0000313" key="4">
    <source>
        <dbReference type="EMBL" id="GAA3287726.1"/>
    </source>
</evidence>
<dbReference type="InterPro" id="IPR003509">
    <property type="entry name" value="UPF0102_YraN-like"/>
</dbReference>
<comment type="caution">
    <text evidence="4">The sequence shown here is derived from an EMBL/GenBank/DDBJ whole genome shotgun (WGS) entry which is preliminary data.</text>
</comment>